<dbReference type="InterPro" id="IPR010538">
    <property type="entry name" value="DHOR"/>
</dbReference>
<gene>
    <name evidence="6" type="ORF">LX66_5212</name>
</gene>
<evidence type="ECO:0000256" key="2">
    <source>
        <dbReference type="ARBA" id="ARBA00022723"/>
    </source>
</evidence>
<comment type="caution">
    <text evidence="6">The sequence shown here is derived from an EMBL/GenBank/DDBJ whole genome shotgun (WGS) entry which is preliminary data.</text>
</comment>
<keyword evidence="7" id="KW-1185">Reference proteome</keyword>
<dbReference type="Gene3D" id="1.10.760.10">
    <property type="entry name" value="Cytochrome c-like domain"/>
    <property type="match status" value="1"/>
</dbReference>
<keyword evidence="3 4" id="KW-0408">Iron</keyword>
<dbReference type="OrthoDB" id="9805202at2"/>
<evidence type="ECO:0000259" key="5">
    <source>
        <dbReference type="PROSITE" id="PS51007"/>
    </source>
</evidence>
<feature type="domain" description="Cytochrome c" evidence="5">
    <location>
        <begin position="267"/>
        <end position="399"/>
    </location>
</feature>
<sequence length="399" mass="43136">MRNKILVLGGILLFITGGVACEKMLPKAPADDEILDGPIEGLTPEQHQLFLRGDIAFNDEIFTAETGLGPLFVATSCGTCHAGDGKGHPFTTLTRFGQTDSTGNHFLHQGGPQLQQRAMPGFQPEQIPAGATFSRFTPPANTGLGLLDAVPDATLLSLADENDADGDGISGRPNWIVIPVYTTLRPGTIERNGKYIGRFGKKAAVYDLMQQTANAYSQDIGISSTYEHYDTYTGHEIDPEISNQTVLDVVFYLKTLKAPVQRNRTDATVNKGQQVFANTGCRKCHTPTLSTGPSSIAALADRTFHPYTDLLLHDMGSGLDDGYTEGAAKTPEWRTPALWGLGLSKKSQGGQYFLLHDGRARSIEEAILLHGGEGQQSKASFQQLSADEKNALIRFLESL</sequence>
<protein>
    <submittedName>
        <fullName evidence="6">CxxC motif-containing protein (DUF1111 family)</fullName>
    </submittedName>
</protein>
<dbReference type="PANTHER" id="PTHR30600:SF4">
    <property type="entry name" value="CYTOCHROME C DOMAIN-CONTAINING PROTEIN"/>
    <property type="match status" value="1"/>
</dbReference>
<evidence type="ECO:0000313" key="6">
    <source>
        <dbReference type="EMBL" id="TWI82636.1"/>
    </source>
</evidence>
<keyword evidence="1 4" id="KW-0349">Heme</keyword>
<accession>A0A562SPM7</accession>
<dbReference type="Proteomes" id="UP000316778">
    <property type="component" value="Unassembled WGS sequence"/>
</dbReference>
<proteinExistence type="predicted"/>
<dbReference type="InterPro" id="IPR036909">
    <property type="entry name" value="Cyt_c-like_dom_sf"/>
</dbReference>
<evidence type="ECO:0000256" key="3">
    <source>
        <dbReference type="ARBA" id="ARBA00023004"/>
    </source>
</evidence>
<dbReference type="GO" id="GO:0004130">
    <property type="term" value="F:cytochrome-c peroxidase activity"/>
    <property type="evidence" value="ECO:0007669"/>
    <property type="project" value="TreeGrafter"/>
</dbReference>
<dbReference type="PROSITE" id="PS51257">
    <property type="entry name" value="PROKAR_LIPOPROTEIN"/>
    <property type="match status" value="1"/>
</dbReference>
<feature type="domain" description="Cytochrome c" evidence="5">
    <location>
        <begin position="53"/>
        <end position="257"/>
    </location>
</feature>
<evidence type="ECO:0000256" key="4">
    <source>
        <dbReference type="PROSITE-ProRule" id="PRU00433"/>
    </source>
</evidence>
<dbReference type="GO" id="GO:0046872">
    <property type="term" value="F:metal ion binding"/>
    <property type="evidence" value="ECO:0007669"/>
    <property type="project" value="UniProtKB-KW"/>
</dbReference>
<dbReference type="InterPro" id="IPR051395">
    <property type="entry name" value="Cytochrome_c_Peroxidase/MauG"/>
</dbReference>
<keyword evidence="2 4" id="KW-0479">Metal-binding</keyword>
<organism evidence="6 7">
    <name type="scientific">Chitinophaga japonensis</name>
    <name type="common">Flexibacter japonensis</name>
    <dbReference type="NCBI Taxonomy" id="104662"/>
    <lineage>
        <taxon>Bacteria</taxon>
        <taxon>Pseudomonadati</taxon>
        <taxon>Bacteroidota</taxon>
        <taxon>Chitinophagia</taxon>
        <taxon>Chitinophagales</taxon>
        <taxon>Chitinophagaceae</taxon>
        <taxon>Chitinophaga</taxon>
    </lineage>
</organism>
<dbReference type="RefSeq" id="WP_145718879.1">
    <property type="nucleotide sequence ID" value="NZ_BAAAFY010000006.1"/>
</dbReference>
<name>A0A562SPM7_CHIJA</name>
<dbReference type="InterPro" id="IPR009056">
    <property type="entry name" value="Cyt_c-like_dom"/>
</dbReference>
<dbReference type="EMBL" id="VLLG01000006">
    <property type="protein sequence ID" value="TWI82636.1"/>
    <property type="molecule type" value="Genomic_DNA"/>
</dbReference>
<dbReference type="PROSITE" id="PS51007">
    <property type="entry name" value="CYTC"/>
    <property type="match status" value="2"/>
</dbReference>
<evidence type="ECO:0000313" key="7">
    <source>
        <dbReference type="Proteomes" id="UP000316778"/>
    </source>
</evidence>
<evidence type="ECO:0000256" key="1">
    <source>
        <dbReference type="ARBA" id="ARBA00022617"/>
    </source>
</evidence>
<dbReference type="PANTHER" id="PTHR30600">
    <property type="entry name" value="CYTOCHROME C PEROXIDASE-RELATED"/>
    <property type="match status" value="1"/>
</dbReference>
<dbReference type="Pfam" id="PF06537">
    <property type="entry name" value="DHOR"/>
    <property type="match status" value="1"/>
</dbReference>
<dbReference type="SUPFAM" id="SSF46626">
    <property type="entry name" value="Cytochrome c"/>
    <property type="match status" value="2"/>
</dbReference>
<dbReference type="GO" id="GO:0009055">
    <property type="term" value="F:electron transfer activity"/>
    <property type="evidence" value="ECO:0007669"/>
    <property type="project" value="InterPro"/>
</dbReference>
<dbReference type="GO" id="GO:0020037">
    <property type="term" value="F:heme binding"/>
    <property type="evidence" value="ECO:0007669"/>
    <property type="project" value="InterPro"/>
</dbReference>
<reference evidence="6 7" key="1">
    <citation type="journal article" date="2013" name="Stand. Genomic Sci.">
        <title>Genomic Encyclopedia of Type Strains, Phase I: The one thousand microbial genomes (KMG-I) project.</title>
        <authorList>
            <person name="Kyrpides N.C."/>
            <person name="Woyke T."/>
            <person name="Eisen J.A."/>
            <person name="Garrity G."/>
            <person name="Lilburn T.G."/>
            <person name="Beck B.J."/>
            <person name="Whitman W.B."/>
            <person name="Hugenholtz P."/>
            <person name="Klenk H.P."/>
        </authorList>
    </citation>
    <scope>NUCLEOTIDE SEQUENCE [LARGE SCALE GENOMIC DNA]</scope>
    <source>
        <strain evidence="6 7">DSM 13484</strain>
    </source>
</reference>
<dbReference type="AlphaFoldDB" id="A0A562SPM7"/>